<evidence type="ECO:0000256" key="2">
    <source>
        <dbReference type="SAM" id="Phobius"/>
    </source>
</evidence>
<protein>
    <recommendedName>
        <fullName evidence="6">Pituitary tumor-transforming gene 1 protein-interacting protein-like</fullName>
    </recommendedName>
</protein>
<feature type="signal peptide" evidence="3">
    <location>
        <begin position="1"/>
        <end position="20"/>
    </location>
</feature>
<feature type="chain" id="PRO_5045823780" description="Pituitary tumor-transforming gene 1 protein-interacting protein-like" evidence="3">
    <location>
        <begin position="21"/>
        <end position="175"/>
    </location>
</feature>
<name>A0ABP0EZX8_CLALP</name>
<evidence type="ECO:0000256" key="1">
    <source>
        <dbReference type="SAM" id="MobiDB-lite"/>
    </source>
</evidence>
<comment type="caution">
    <text evidence="4">The sequence shown here is derived from an EMBL/GenBank/DDBJ whole genome shotgun (WGS) entry which is preliminary data.</text>
</comment>
<keyword evidence="3" id="KW-0732">Signal</keyword>
<sequence>MKFGSVLCTFMFCMLYFCKAESSTTTPSQPCHMLNESCQACLKNVSCLWCNNPKKCLDYPVKHVIPNNADCSLSAARWGVCWLNFEAMIISVSVIGGVLLIGITLCFCKCCGCCCFKKDSSKYLAEQARLDRERQERSMRQDERKQDRQRRNDEIRRKYGLVRDNGYQRFQDESA</sequence>
<dbReference type="Proteomes" id="UP001642483">
    <property type="component" value="Unassembled WGS sequence"/>
</dbReference>
<feature type="transmembrane region" description="Helical" evidence="2">
    <location>
        <begin position="87"/>
        <end position="108"/>
    </location>
</feature>
<organism evidence="4 5">
    <name type="scientific">Clavelina lepadiformis</name>
    <name type="common">Light-bulb sea squirt</name>
    <name type="synonym">Ascidia lepadiformis</name>
    <dbReference type="NCBI Taxonomy" id="159417"/>
    <lineage>
        <taxon>Eukaryota</taxon>
        <taxon>Metazoa</taxon>
        <taxon>Chordata</taxon>
        <taxon>Tunicata</taxon>
        <taxon>Ascidiacea</taxon>
        <taxon>Aplousobranchia</taxon>
        <taxon>Clavelinidae</taxon>
        <taxon>Clavelina</taxon>
    </lineage>
</organism>
<gene>
    <name evidence="4" type="ORF">CVLEPA_LOCUS2831</name>
</gene>
<keyword evidence="2" id="KW-1133">Transmembrane helix</keyword>
<reference evidence="4 5" key="1">
    <citation type="submission" date="2024-02" db="EMBL/GenBank/DDBJ databases">
        <authorList>
            <person name="Daric V."/>
            <person name="Darras S."/>
        </authorList>
    </citation>
    <scope>NUCLEOTIDE SEQUENCE [LARGE SCALE GENOMIC DNA]</scope>
</reference>
<accession>A0ABP0EZX8</accession>
<keyword evidence="2" id="KW-0812">Transmembrane</keyword>
<evidence type="ECO:0000313" key="5">
    <source>
        <dbReference type="Proteomes" id="UP001642483"/>
    </source>
</evidence>
<evidence type="ECO:0000313" key="4">
    <source>
        <dbReference type="EMBL" id="CAK8673043.1"/>
    </source>
</evidence>
<proteinExistence type="predicted"/>
<dbReference type="InterPro" id="IPR052304">
    <property type="entry name" value="PTTG1IP"/>
</dbReference>
<dbReference type="PANTHER" id="PTHR15191:SF3">
    <property type="entry name" value="PITUITARY TUMOR-TRANSFORMING GENE PROTEIN-BINDING FACTOR"/>
    <property type="match status" value="1"/>
</dbReference>
<evidence type="ECO:0000256" key="3">
    <source>
        <dbReference type="SAM" id="SignalP"/>
    </source>
</evidence>
<feature type="compositionally biased region" description="Basic and acidic residues" evidence="1">
    <location>
        <begin position="131"/>
        <end position="157"/>
    </location>
</feature>
<keyword evidence="2" id="KW-0472">Membrane</keyword>
<dbReference type="PANTHER" id="PTHR15191">
    <property type="entry name" value="PROTEIN CBG20567"/>
    <property type="match status" value="1"/>
</dbReference>
<dbReference type="EMBL" id="CAWYQH010000002">
    <property type="protein sequence ID" value="CAK8673043.1"/>
    <property type="molecule type" value="Genomic_DNA"/>
</dbReference>
<keyword evidence="5" id="KW-1185">Reference proteome</keyword>
<feature type="region of interest" description="Disordered" evidence="1">
    <location>
        <begin position="131"/>
        <end position="160"/>
    </location>
</feature>
<evidence type="ECO:0008006" key="6">
    <source>
        <dbReference type="Google" id="ProtNLM"/>
    </source>
</evidence>